<organism evidence="1 2">
    <name type="scientific">Candidatus Aquirickettsiella gammari</name>
    <dbReference type="NCBI Taxonomy" id="2016198"/>
    <lineage>
        <taxon>Bacteria</taxon>
        <taxon>Pseudomonadati</taxon>
        <taxon>Pseudomonadota</taxon>
        <taxon>Gammaproteobacteria</taxon>
        <taxon>Legionellales</taxon>
        <taxon>Coxiellaceae</taxon>
        <taxon>Candidatus Aquirickettsiella</taxon>
    </lineage>
</organism>
<dbReference type="Proteomes" id="UP000226429">
    <property type="component" value="Unassembled WGS sequence"/>
</dbReference>
<evidence type="ECO:0000313" key="1">
    <source>
        <dbReference type="EMBL" id="RDH40809.1"/>
    </source>
</evidence>
<protein>
    <submittedName>
        <fullName evidence="1">Uncharacterized protein</fullName>
    </submittedName>
</protein>
<gene>
    <name evidence="1" type="ORF">CFE62_001365</name>
</gene>
<sequence length="234" mass="26156">MENNNDSSQQSSGSRNEGNFRLPTFGEIAGKYYTYGAFNMLLGANAIRCINYNKLKPTIEGLGEYLQIKASQDESIISVGSKSWEHGKVLSSYITVDRYDKNTGIPENCSNIILYSAMPEGYLGELLSLYRKNGGKRLCVVVDGMLCSSHYKKLEPDSGTLLETELKILGENHSVTEVNIGIANLSIFMIFYGEWDHPKLKEFLLKKSLSSPLAVAVYDFLDYECYSPSTNHLK</sequence>
<dbReference type="EMBL" id="NMOS02000003">
    <property type="protein sequence ID" value="RDH40809.1"/>
    <property type="molecule type" value="Genomic_DNA"/>
</dbReference>
<keyword evidence="2" id="KW-1185">Reference proteome</keyword>
<reference evidence="1 2" key="2">
    <citation type="journal article" date="2018" name="J. Invertebr. Pathol.">
        <title>'Candidatus Aquirickettsiella gammari' (Gammaproteobacteria: Legionellales: Coxiellaceae): A bacterial pathogen of the freshwater crustacean Gammarus fossarum (Malacostraca: Amphipoda).</title>
        <authorList>
            <person name="Bojko J."/>
            <person name="Dunn A.M."/>
            <person name="Stebbing P.D."/>
            <person name="van Aerle R."/>
            <person name="Bacela-Spychalska K."/>
            <person name="Bean T.P."/>
            <person name="Urrutia A."/>
            <person name="Stentiford G.D."/>
        </authorList>
    </citation>
    <scope>NUCLEOTIDE SEQUENCE [LARGE SCALE GENOMIC DNA]</scope>
    <source>
        <strain evidence="1">RA15029</strain>
    </source>
</reference>
<comment type="caution">
    <text evidence="1">The sequence shown here is derived from an EMBL/GenBank/DDBJ whole genome shotgun (WGS) entry which is preliminary data.</text>
</comment>
<dbReference type="AlphaFoldDB" id="A0A370CIX1"/>
<name>A0A370CIX1_9COXI</name>
<proteinExistence type="predicted"/>
<accession>A0A370CIX1</accession>
<evidence type="ECO:0000313" key="2">
    <source>
        <dbReference type="Proteomes" id="UP000226429"/>
    </source>
</evidence>
<reference evidence="1 2" key="1">
    <citation type="journal article" date="2017" name="Int. J. Syst. Evol. Microbiol.">
        <title>Aquarickettsiella crustaci n. gen. n. sp. (Gammaproteobacteria: Legionellales: Coxiellaceae); a bacterial pathogen of the freshwater crustacean: Gammarus fossarum (Malacostraca: Amphipoda).</title>
        <authorList>
            <person name="Bojko J."/>
            <person name="Dunn A.M."/>
            <person name="Stebbing P.D."/>
            <person name="Van Aerle R."/>
            <person name="Bacela-Spychalska K."/>
            <person name="Bean T.P."/>
            <person name="Stentiford G.D."/>
        </authorList>
    </citation>
    <scope>NUCLEOTIDE SEQUENCE [LARGE SCALE GENOMIC DNA]</scope>
    <source>
        <strain evidence="1">RA15029</strain>
    </source>
</reference>